<sequence length="55" mass="5702">MAFLTLTSEVQTPFVIPDISPVSPASSRKNSALSVSPEATTVPMPSGRKGSISLL</sequence>
<feature type="compositionally biased region" description="Polar residues" evidence="1">
    <location>
        <begin position="23"/>
        <end position="39"/>
    </location>
</feature>
<keyword evidence="3" id="KW-1185">Reference proteome</keyword>
<organism evidence="2 3">
    <name type="scientific">Torulaspora globosa</name>
    <dbReference type="NCBI Taxonomy" id="48254"/>
    <lineage>
        <taxon>Eukaryota</taxon>
        <taxon>Fungi</taxon>
        <taxon>Dikarya</taxon>
        <taxon>Ascomycota</taxon>
        <taxon>Saccharomycotina</taxon>
        <taxon>Saccharomycetes</taxon>
        <taxon>Saccharomycetales</taxon>
        <taxon>Saccharomycetaceae</taxon>
        <taxon>Torulaspora</taxon>
    </lineage>
</organism>
<dbReference type="Pfam" id="PF22044">
    <property type="entry name" value="SPO24"/>
    <property type="match status" value="1"/>
</dbReference>
<dbReference type="AlphaFoldDB" id="A0A7H9HMP9"/>
<reference evidence="2 3" key="1">
    <citation type="submission" date="2020-06" db="EMBL/GenBank/DDBJ databases">
        <title>The yeast mating-type switching endonuclease HO is a domesticated member of an unorthodox homing genetic element family.</title>
        <authorList>
            <person name="Coughlan A.Y."/>
            <person name="Lombardi L."/>
            <person name="Braun-Galleani S."/>
            <person name="Martos A.R."/>
            <person name="Galeote V."/>
            <person name="Bigey F."/>
            <person name="Dequin S."/>
            <person name="Byrne K.P."/>
            <person name="Wolfe K.H."/>
        </authorList>
    </citation>
    <scope>NUCLEOTIDE SEQUENCE [LARGE SCALE GENOMIC DNA]</scope>
    <source>
        <strain evidence="2 3">CBS2947</strain>
    </source>
</reference>
<dbReference type="Proteomes" id="UP000510647">
    <property type="component" value="Chromosome 2"/>
</dbReference>
<protein>
    <submittedName>
        <fullName evidence="2">Uncharacterized protein</fullName>
    </submittedName>
</protein>
<gene>
    <name evidence="2" type="ORF">HG537_0B04010</name>
</gene>
<evidence type="ECO:0000313" key="3">
    <source>
        <dbReference type="Proteomes" id="UP000510647"/>
    </source>
</evidence>
<name>A0A7H9HMP9_9SACH</name>
<dbReference type="OrthoDB" id="4068688at2759"/>
<evidence type="ECO:0000313" key="2">
    <source>
        <dbReference type="EMBL" id="QLQ79054.1"/>
    </source>
</evidence>
<evidence type="ECO:0000256" key="1">
    <source>
        <dbReference type="SAM" id="MobiDB-lite"/>
    </source>
</evidence>
<accession>A0A7H9HMP9</accession>
<dbReference type="InterPro" id="IPR054415">
    <property type="entry name" value="SPO24"/>
</dbReference>
<dbReference type="EMBL" id="CP059268">
    <property type="protein sequence ID" value="QLQ79054.1"/>
    <property type="molecule type" value="Genomic_DNA"/>
</dbReference>
<feature type="region of interest" description="Disordered" evidence="1">
    <location>
        <begin position="17"/>
        <end position="55"/>
    </location>
</feature>
<proteinExistence type="predicted"/>